<name>A0A1Y3BRL2_EURMA</name>
<sequence>MLQKNLLPFLIRYKQMMGNFSIIKNQSIIISKNNNNFQQSIRFMSVIQNADKPLPSSSSSSTFKIEHDVKKQKFHINFDPDNEAFIKYEHLGNNEVLLHHTEVPEQFRSTGIAKVLAMEAFKYFEENQQKMIITCTYLQKMDKKRKLEAIN</sequence>
<dbReference type="InterPro" id="IPR045057">
    <property type="entry name" value="Gcn5-rel_NAT"/>
</dbReference>
<protein>
    <recommendedName>
        <fullName evidence="2">Protein NATD1</fullName>
    </recommendedName>
    <alternativeName>
        <fullName evidence="3">N-acetyltransferase domain-containing protein 1</fullName>
    </alternativeName>
</protein>
<reference evidence="5 6" key="1">
    <citation type="submission" date="2017-03" db="EMBL/GenBank/DDBJ databases">
        <title>Genome Survey of Euroglyphus maynei.</title>
        <authorList>
            <person name="Arlian L.G."/>
            <person name="Morgan M.S."/>
            <person name="Rider S.D."/>
        </authorList>
    </citation>
    <scope>NUCLEOTIDE SEQUENCE [LARGE SCALE GENOMIC DNA]</scope>
    <source>
        <strain evidence="5">Arlian Lab</strain>
        <tissue evidence="5">Whole body</tissue>
    </source>
</reference>
<keyword evidence="6" id="KW-1185">Reference proteome</keyword>
<gene>
    <name evidence="5" type="ORF">BLA29_003430</name>
</gene>
<dbReference type="InterPro" id="IPR016181">
    <property type="entry name" value="Acyl_CoA_acyltransferase"/>
</dbReference>
<evidence type="ECO:0000256" key="3">
    <source>
        <dbReference type="ARBA" id="ARBA00031876"/>
    </source>
</evidence>
<organism evidence="5 6">
    <name type="scientific">Euroglyphus maynei</name>
    <name type="common">Mayne's house dust mite</name>
    <dbReference type="NCBI Taxonomy" id="6958"/>
    <lineage>
        <taxon>Eukaryota</taxon>
        <taxon>Metazoa</taxon>
        <taxon>Ecdysozoa</taxon>
        <taxon>Arthropoda</taxon>
        <taxon>Chelicerata</taxon>
        <taxon>Arachnida</taxon>
        <taxon>Acari</taxon>
        <taxon>Acariformes</taxon>
        <taxon>Sarcoptiformes</taxon>
        <taxon>Astigmata</taxon>
        <taxon>Psoroptidia</taxon>
        <taxon>Analgoidea</taxon>
        <taxon>Pyroglyphidae</taxon>
        <taxon>Pyroglyphinae</taxon>
        <taxon>Euroglyphus</taxon>
    </lineage>
</organism>
<dbReference type="Gene3D" id="3.40.630.30">
    <property type="match status" value="1"/>
</dbReference>
<dbReference type="SUPFAM" id="SSF55729">
    <property type="entry name" value="Acyl-CoA N-acyltransferases (Nat)"/>
    <property type="match status" value="1"/>
</dbReference>
<dbReference type="EMBL" id="MUJZ01007247">
    <property type="protein sequence ID" value="OTF82684.1"/>
    <property type="molecule type" value="Genomic_DNA"/>
</dbReference>
<evidence type="ECO:0000256" key="2">
    <source>
        <dbReference type="ARBA" id="ARBA00020243"/>
    </source>
</evidence>
<comment type="caution">
    <text evidence="5">The sequence shown here is derived from an EMBL/GenBank/DDBJ whole genome shotgun (WGS) entry which is preliminary data.</text>
</comment>
<evidence type="ECO:0000256" key="1">
    <source>
        <dbReference type="ARBA" id="ARBA00006233"/>
    </source>
</evidence>
<keyword evidence="5" id="KW-0808">Transferase</keyword>
<dbReference type="Pfam" id="PF14542">
    <property type="entry name" value="Acetyltransf_CG"/>
    <property type="match status" value="1"/>
</dbReference>
<accession>A0A1Y3BRL2</accession>
<evidence type="ECO:0000313" key="6">
    <source>
        <dbReference type="Proteomes" id="UP000194236"/>
    </source>
</evidence>
<evidence type="ECO:0000259" key="4">
    <source>
        <dbReference type="PROSITE" id="PS51729"/>
    </source>
</evidence>
<dbReference type="GO" id="GO:0016740">
    <property type="term" value="F:transferase activity"/>
    <property type="evidence" value="ECO:0007669"/>
    <property type="project" value="UniProtKB-KW"/>
</dbReference>
<feature type="domain" description="N-acetyltransferase" evidence="4">
    <location>
        <begin position="66"/>
        <end position="151"/>
    </location>
</feature>
<comment type="similarity">
    <text evidence="1">Belongs to the NATD1 family.</text>
</comment>
<proteinExistence type="inferred from homology"/>
<dbReference type="PROSITE" id="PS51729">
    <property type="entry name" value="GNAT_YJDJ"/>
    <property type="match status" value="1"/>
</dbReference>
<dbReference type="OrthoDB" id="74247at2759"/>
<dbReference type="PANTHER" id="PTHR31435:SF9">
    <property type="entry name" value="PROTEIN NATD1"/>
    <property type="match status" value="1"/>
</dbReference>
<dbReference type="Proteomes" id="UP000194236">
    <property type="component" value="Unassembled WGS sequence"/>
</dbReference>
<dbReference type="AlphaFoldDB" id="A0A1Y3BRL2"/>
<evidence type="ECO:0000313" key="5">
    <source>
        <dbReference type="EMBL" id="OTF82684.1"/>
    </source>
</evidence>
<dbReference type="PANTHER" id="PTHR31435">
    <property type="entry name" value="PROTEIN NATD1"/>
    <property type="match status" value="1"/>
</dbReference>
<dbReference type="InterPro" id="IPR031165">
    <property type="entry name" value="GNAT_YJDJ"/>
</dbReference>